<accession>A0AAW1RXI3</accession>
<sequence length="89" mass="9760">MLRGFTLTPPPGCALIRTGFLLNQFASRAAQARAPLRRNVIPATTARLGPDRWSLMETKEGRAELRGALEKKFSEISRGIRSKNAVLPG</sequence>
<evidence type="ECO:0000313" key="1">
    <source>
        <dbReference type="EMBL" id="KAK9838459.1"/>
    </source>
</evidence>
<keyword evidence="2" id="KW-1185">Reference proteome</keyword>
<evidence type="ECO:0000313" key="2">
    <source>
        <dbReference type="Proteomes" id="UP001445335"/>
    </source>
</evidence>
<protein>
    <submittedName>
        <fullName evidence="1">Uncharacterized protein</fullName>
    </submittedName>
</protein>
<dbReference type="Proteomes" id="UP001445335">
    <property type="component" value="Unassembled WGS sequence"/>
</dbReference>
<comment type="caution">
    <text evidence="1">The sequence shown here is derived from an EMBL/GenBank/DDBJ whole genome shotgun (WGS) entry which is preliminary data.</text>
</comment>
<proteinExistence type="predicted"/>
<organism evidence="1 2">
    <name type="scientific">Elliptochloris bilobata</name>
    <dbReference type="NCBI Taxonomy" id="381761"/>
    <lineage>
        <taxon>Eukaryota</taxon>
        <taxon>Viridiplantae</taxon>
        <taxon>Chlorophyta</taxon>
        <taxon>core chlorophytes</taxon>
        <taxon>Trebouxiophyceae</taxon>
        <taxon>Trebouxiophyceae incertae sedis</taxon>
        <taxon>Elliptochloris clade</taxon>
        <taxon>Elliptochloris</taxon>
    </lineage>
</organism>
<dbReference type="AlphaFoldDB" id="A0AAW1RXI3"/>
<gene>
    <name evidence="1" type="ORF">WJX81_000673</name>
</gene>
<reference evidence="1 2" key="1">
    <citation type="journal article" date="2024" name="Nat. Commun.">
        <title>Phylogenomics reveals the evolutionary origins of lichenization in chlorophyte algae.</title>
        <authorList>
            <person name="Puginier C."/>
            <person name="Libourel C."/>
            <person name="Otte J."/>
            <person name="Skaloud P."/>
            <person name="Haon M."/>
            <person name="Grisel S."/>
            <person name="Petersen M."/>
            <person name="Berrin J.G."/>
            <person name="Delaux P.M."/>
            <person name="Dal Grande F."/>
            <person name="Keller J."/>
        </authorList>
    </citation>
    <scope>NUCLEOTIDE SEQUENCE [LARGE SCALE GENOMIC DNA]</scope>
    <source>
        <strain evidence="1 2">SAG 245.80</strain>
    </source>
</reference>
<dbReference type="EMBL" id="JALJOU010000018">
    <property type="protein sequence ID" value="KAK9838459.1"/>
    <property type="molecule type" value="Genomic_DNA"/>
</dbReference>
<name>A0AAW1RXI3_9CHLO</name>